<reference evidence="2 3" key="1">
    <citation type="submission" date="2018-02" db="EMBL/GenBank/DDBJ databases">
        <title>Solimicrobium silvestre gen. nov., sp. nov., isolated from alpine forest soil.</title>
        <authorList>
            <person name="Margesin R."/>
            <person name="Albuquerque L."/>
            <person name="Zhang D.-C."/>
            <person name="Froufe H.J.C."/>
            <person name="Severino R."/>
            <person name="Roxo I."/>
            <person name="Egas C."/>
            <person name="Da Costa M.S."/>
        </authorList>
    </citation>
    <scope>NUCLEOTIDE SEQUENCE [LARGE SCALE GENOMIC DNA]</scope>
    <source>
        <strain evidence="2 3">S20-91</strain>
    </source>
</reference>
<organism evidence="2 3">
    <name type="scientific">Solimicrobium silvestre</name>
    <dbReference type="NCBI Taxonomy" id="2099400"/>
    <lineage>
        <taxon>Bacteria</taxon>
        <taxon>Pseudomonadati</taxon>
        <taxon>Pseudomonadota</taxon>
        <taxon>Betaproteobacteria</taxon>
        <taxon>Burkholderiales</taxon>
        <taxon>Oxalobacteraceae</taxon>
        <taxon>Solimicrobium</taxon>
    </lineage>
</organism>
<dbReference type="RefSeq" id="WP_105533461.1">
    <property type="nucleotide sequence ID" value="NZ_PUGF01000021.1"/>
</dbReference>
<name>A0A2S9GV40_9BURK</name>
<evidence type="ECO:0000313" key="3">
    <source>
        <dbReference type="Proteomes" id="UP000237839"/>
    </source>
</evidence>
<protein>
    <submittedName>
        <fullName evidence="2">Uncharacterized protein</fullName>
    </submittedName>
</protein>
<feature type="compositionally biased region" description="Acidic residues" evidence="1">
    <location>
        <begin position="139"/>
        <end position="154"/>
    </location>
</feature>
<keyword evidence="3" id="KW-1185">Reference proteome</keyword>
<evidence type="ECO:0000313" key="2">
    <source>
        <dbReference type="EMBL" id="PRC91595.1"/>
    </source>
</evidence>
<accession>A0A2S9GV40</accession>
<comment type="caution">
    <text evidence="2">The sequence shown here is derived from an EMBL/GenBank/DDBJ whole genome shotgun (WGS) entry which is preliminary data.</text>
</comment>
<sequence length="207" mass="23543">MKISRYFANLKSSYNAELDDLRTDSEGNNVLKARLAKKREQVPQLLMMMQSAPEMVAVAFHGGFFFKNVMVLEALVTREENKFPTWETLKKAIILEPWAQALVNIVLTDPDGEAFLITTAGLEYLNRSSQSRAAHPSNADEDEHSADHEDQDDDLHDHEHDNEHDDDNNDAYLNSDERVADEGETTEYDLDKAGANWLAEQGFDRKE</sequence>
<dbReference type="OrthoDB" id="9179699at2"/>
<dbReference type="Proteomes" id="UP000237839">
    <property type="component" value="Unassembled WGS sequence"/>
</dbReference>
<gene>
    <name evidence="2" type="ORF">S2091_3711</name>
</gene>
<dbReference type="AlphaFoldDB" id="A0A2S9GV40"/>
<proteinExistence type="predicted"/>
<evidence type="ECO:0000256" key="1">
    <source>
        <dbReference type="SAM" id="MobiDB-lite"/>
    </source>
</evidence>
<feature type="region of interest" description="Disordered" evidence="1">
    <location>
        <begin position="128"/>
        <end position="207"/>
    </location>
</feature>
<dbReference type="EMBL" id="PUGF01000021">
    <property type="protein sequence ID" value="PRC91595.1"/>
    <property type="molecule type" value="Genomic_DNA"/>
</dbReference>